<dbReference type="EMBL" id="MU069567">
    <property type="protein sequence ID" value="KAF5838758.1"/>
    <property type="molecule type" value="Genomic_DNA"/>
</dbReference>
<proteinExistence type="predicted"/>
<name>A0ABQ7GVW4_DUNSA</name>
<reference evidence="1" key="1">
    <citation type="submission" date="2017-08" db="EMBL/GenBank/DDBJ databases">
        <authorList>
            <person name="Polle J.E."/>
            <person name="Barry K."/>
            <person name="Cushman J."/>
            <person name="Schmutz J."/>
            <person name="Tran D."/>
            <person name="Hathwaick L.T."/>
            <person name="Yim W.C."/>
            <person name="Jenkins J."/>
            <person name="Mckie-Krisberg Z.M."/>
            <person name="Prochnik S."/>
            <person name="Lindquist E."/>
            <person name="Dockter R.B."/>
            <person name="Adam C."/>
            <person name="Molina H."/>
            <person name="Bunkerborg J."/>
            <person name="Jin E."/>
            <person name="Buchheim M."/>
            <person name="Magnuson J."/>
        </authorList>
    </citation>
    <scope>NUCLEOTIDE SEQUENCE</scope>
    <source>
        <strain evidence="1">CCAP 19/18</strain>
    </source>
</reference>
<evidence type="ECO:0000313" key="2">
    <source>
        <dbReference type="Proteomes" id="UP000815325"/>
    </source>
</evidence>
<sequence>MSSVEQVLQHLITSQASCFAYLAAAAPGNEDAMKREAFDALGQERAVLEAAVSSCIYHPNVVTVYHYDISEVKGDDIASGLGGLQVHSHQAVRFWKLYLIQSLSTSAILKKACMQHQNKRIWRGDSIARTQSKVC</sequence>
<accession>A0ABQ7GVW4</accession>
<organism evidence="1 2">
    <name type="scientific">Dunaliella salina</name>
    <name type="common">Green alga</name>
    <name type="synonym">Protococcus salinus</name>
    <dbReference type="NCBI Taxonomy" id="3046"/>
    <lineage>
        <taxon>Eukaryota</taxon>
        <taxon>Viridiplantae</taxon>
        <taxon>Chlorophyta</taxon>
        <taxon>core chlorophytes</taxon>
        <taxon>Chlorophyceae</taxon>
        <taxon>CS clade</taxon>
        <taxon>Chlamydomonadales</taxon>
        <taxon>Dunaliellaceae</taxon>
        <taxon>Dunaliella</taxon>
    </lineage>
</organism>
<keyword evidence="2" id="KW-1185">Reference proteome</keyword>
<evidence type="ECO:0000313" key="1">
    <source>
        <dbReference type="EMBL" id="KAF5838758.1"/>
    </source>
</evidence>
<comment type="caution">
    <text evidence="1">The sequence shown here is derived from an EMBL/GenBank/DDBJ whole genome shotgun (WGS) entry which is preliminary data.</text>
</comment>
<gene>
    <name evidence="1" type="ORF">DUNSADRAFT_2301</name>
</gene>
<dbReference type="Proteomes" id="UP000815325">
    <property type="component" value="Unassembled WGS sequence"/>
</dbReference>
<protein>
    <submittedName>
        <fullName evidence="1">Uncharacterized protein</fullName>
    </submittedName>
</protein>